<organism evidence="1 2">
    <name type="scientific">Leersia perrieri</name>
    <dbReference type="NCBI Taxonomy" id="77586"/>
    <lineage>
        <taxon>Eukaryota</taxon>
        <taxon>Viridiplantae</taxon>
        <taxon>Streptophyta</taxon>
        <taxon>Embryophyta</taxon>
        <taxon>Tracheophyta</taxon>
        <taxon>Spermatophyta</taxon>
        <taxon>Magnoliopsida</taxon>
        <taxon>Liliopsida</taxon>
        <taxon>Poales</taxon>
        <taxon>Poaceae</taxon>
        <taxon>BOP clade</taxon>
        <taxon>Oryzoideae</taxon>
        <taxon>Oryzeae</taxon>
        <taxon>Oryzinae</taxon>
        <taxon>Leersia</taxon>
    </lineage>
</organism>
<sequence length="123" mass="14232">MAEDELEELEYEALRASRLERFKLQLLRSSAGERKKREVSSLFCSSPDRLNPKIGKIMERYNDLTRDRDALRLRGNEGERRSEASTLTPTSCLTKCRLHGREWDKRQVLKLLLSDKNVGLGVP</sequence>
<dbReference type="STRING" id="77586.A0A0D9W746"/>
<reference evidence="2" key="2">
    <citation type="submission" date="2013-12" db="EMBL/GenBank/DDBJ databases">
        <authorList>
            <person name="Yu Y."/>
            <person name="Lee S."/>
            <person name="de Baynast K."/>
            <person name="Wissotski M."/>
            <person name="Liu L."/>
            <person name="Talag J."/>
            <person name="Goicoechea J."/>
            <person name="Angelova A."/>
            <person name="Jetty R."/>
            <person name="Kudrna D."/>
            <person name="Golser W."/>
            <person name="Rivera L."/>
            <person name="Zhang J."/>
            <person name="Wing R."/>
        </authorList>
    </citation>
    <scope>NUCLEOTIDE SEQUENCE</scope>
</reference>
<proteinExistence type="predicted"/>
<name>A0A0D9W746_9ORYZ</name>
<evidence type="ECO:0000313" key="2">
    <source>
        <dbReference type="Proteomes" id="UP000032180"/>
    </source>
</evidence>
<dbReference type="EnsemblPlants" id="LPERR04G15050.1">
    <property type="protein sequence ID" value="LPERR04G15050.1"/>
    <property type="gene ID" value="LPERR04G15050"/>
</dbReference>
<protein>
    <submittedName>
        <fullName evidence="1">Uncharacterized protein</fullName>
    </submittedName>
</protein>
<dbReference type="AlphaFoldDB" id="A0A0D9W746"/>
<reference evidence="1" key="3">
    <citation type="submission" date="2015-04" db="UniProtKB">
        <authorList>
            <consortium name="EnsemblPlants"/>
        </authorList>
    </citation>
    <scope>IDENTIFICATION</scope>
</reference>
<keyword evidence="2" id="KW-1185">Reference proteome</keyword>
<dbReference type="HOGENOM" id="CLU_2018500_0_0_1"/>
<dbReference type="eggNOG" id="KOG4658">
    <property type="taxonomic scope" value="Eukaryota"/>
</dbReference>
<evidence type="ECO:0000313" key="1">
    <source>
        <dbReference type="EnsemblPlants" id="LPERR04G15050.1"/>
    </source>
</evidence>
<dbReference type="Proteomes" id="UP000032180">
    <property type="component" value="Chromosome 4"/>
</dbReference>
<accession>A0A0D9W746</accession>
<dbReference type="Gramene" id="LPERR04G15050.1">
    <property type="protein sequence ID" value="LPERR04G15050.1"/>
    <property type="gene ID" value="LPERR04G15050"/>
</dbReference>
<reference evidence="1 2" key="1">
    <citation type="submission" date="2012-08" db="EMBL/GenBank/DDBJ databases">
        <title>Oryza genome evolution.</title>
        <authorList>
            <person name="Wing R.A."/>
        </authorList>
    </citation>
    <scope>NUCLEOTIDE SEQUENCE</scope>
</reference>